<keyword evidence="6 10" id="KW-0239">DNA-directed DNA polymerase</keyword>
<dbReference type="Gene3D" id="1.10.150.110">
    <property type="entry name" value="DNA polymerase beta, N-terminal domain-like"/>
    <property type="match status" value="1"/>
</dbReference>
<dbReference type="RefSeq" id="XP_069197837.1">
    <property type="nucleotide sequence ID" value="XM_069345638.1"/>
</dbReference>
<dbReference type="PRINTS" id="PR00869">
    <property type="entry name" value="DNAPOLX"/>
</dbReference>
<dbReference type="GeneID" id="95979497"/>
<comment type="similarity">
    <text evidence="2 10">Belongs to the DNA polymerase type-X family.</text>
</comment>
<dbReference type="InterPro" id="IPR010996">
    <property type="entry name" value="HHH_MUS81"/>
</dbReference>
<name>A0ABR3P670_9PEZI</name>
<dbReference type="Gene3D" id="3.30.210.10">
    <property type="entry name" value="DNA polymerase, thumb domain"/>
    <property type="match status" value="1"/>
</dbReference>
<evidence type="ECO:0000256" key="7">
    <source>
        <dbReference type="ARBA" id="ARBA00023204"/>
    </source>
</evidence>
<comment type="catalytic activity">
    <reaction evidence="9 10">
        <text>DNA(n) + a 2'-deoxyribonucleoside 5'-triphosphate = DNA(n+1) + diphosphate</text>
        <dbReference type="Rhea" id="RHEA:22508"/>
        <dbReference type="Rhea" id="RHEA-COMP:17339"/>
        <dbReference type="Rhea" id="RHEA-COMP:17340"/>
        <dbReference type="ChEBI" id="CHEBI:33019"/>
        <dbReference type="ChEBI" id="CHEBI:61560"/>
        <dbReference type="ChEBI" id="CHEBI:173112"/>
        <dbReference type="EC" id="2.7.7.7"/>
    </reaction>
</comment>
<dbReference type="Pfam" id="PF14716">
    <property type="entry name" value="HHH_8"/>
    <property type="match status" value="1"/>
</dbReference>
<dbReference type="Pfam" id="PF14792">
    <property type="entry name" value="DNA_pol_B_palm"/>
    <property type="match status" value="1"/>
</dbReference>
<dbReference type="InterPro" id="IPR002054">
    <property type="entry name" value="DNA-dir_DNA_pol_X"/>
</dbReference>
<dbReference type="SUPFAM" id="SSF47802">
    <property type="entry name" value="DNA polymerase beta, N-terminal domain-like"/>
    <property type="match status" value="1"/>
</dbReference>
<reference evidence="13 14" key="1">
    <citation type="submission" date="2024-07" db="EMBL/GenBank/DDBJ databases">
        <title>Draft sequence of the Neodothiora populina.</title>
        <authorList>
            <person name="Drown D.D."/>
            <person name="Schuette U.S."/>
            <person name="Buechlein A.B."/>
            <person name="Rusch D.R."/>
            <person name="Winton L.W."/>
            <person name="Adams G.A."/>
        </authorList>
    </citation>
    <scope>NUCLEOTIDE SEQUENCE [LARGE SCALE GENOMIC DNA]</scope>
    <source>
        <strain evidence="13 14">CPC 39397</strain>
    </source>
</reference>
<accession>A0ABR3P670</accession>
<evidence type="ECO:0000256" key="9">
    <source>
        <dbReference type="ARBA" id="ARBA00049244"/>
    </source>
</evidence>
<dbReference type="InterPro" id="IPR036420">
    <property type="entry name" value="BRCT_dom_sf"/>
</dbReference>
<dbReference type="InterPro" id="IPR029398">
    <property type="entry name" value="PolB_thumb"/>
</dbReference>
<feature type="region of interest" description="Disordered" evidence="11">
    <location>
        <begin position="152"/>
        <end position="226"/>
    </location>
</feature>
<dbReference type="EC" id="2.7.7.7" evidence="10"/>
<proteinExistence type="inferred from homology"/>
<dbReference type="PANTHER" id="PTHR11276">
    <property type="entry name" value="DNA POLYMERASE TYPE-X FAMILY MEMBER"/>
    <property type="match status" value="1"/>
</dbReference>
<keyword evidence="7 10" id="KW-0234">DNA repair</keyword>
<dbReference type="Gene3D" id="3.40.50.10190">
    <property type="entry name" value="BRCT domain"/>
    <property type="match status" value="1"/>
</dbReference>
<feature type="compositionally biased region" description="Basic and acidic residues" evidence="11">
    <location>
        <begin position="174"/>
        <end position="192"/>
    </location>
</feature>
<dbReference type="Pfam" id="PF14791">
    <property type="entry name" value="DNA_pol_B_thumb"/>
    <property type="match status" value="1"/>
</dbReference>
<dbReference type="PROSITE" id="PS50172">
    <property type="entry name" value="BRCT"/>
    <property type="match status" value="1"/>
</dbReference>
<evidence type="ECO:0000256" key="2">
    <source>
        <dbReference type="ARBA" id="ARBA00008323"/>
    </source>
</evidence>
<evidence type="ECO:0000256" key="5">
    <source>
        <dbReference type="ARBA" id="ARBA00022763"/>
    </source>
</evidence>
<evidence type="ECO:0000259" key="12">
    <source>
        <dbReference type="PROSITE" id="PS50172"/>
    </source>
</evidence>
<keyword evidence="10" id="KW-0539">Nucleus</keyword>
<feature type="domain" description="BRCT" evidence="12">
    <location>
        <begin position="117"/>
        <end position="146"/>
    </location>
</feature>
<dbReference type="InterPro" id="IPR028207">
    <property type="entry name" value="DNA_pol_B_palm_palm"/>
</dbReference>
<evidence type="ECO:0000256" key="10">
    <source>
        <dbReference type="RuleBase" id="RU366014"/>
    </source>
</evidence>
<dbReference type="Pfam" id="PF10391">
    <property type="entry name" value="DNA_pol_lambd_f"/>
    <property type="match status" value="1"/>
</dbReference>
<dbReference type="SMART" id="SM00483">
    <property type="entry name" value="POLXc"/>
    <property type="match status" value="1"/>
</dbReference>
<dbReference type="SUPFAM" id="SSF81585">
    <property type="entry name" value="PsbU/PolX domain-like"/>
    <property type="match status" value="1"/>
</dbReference>
<evidence type="ECO:0000313" key="13">
    <source>
        <dbReference type="EMBL" id="KAL1301561.1"/>
    </source>
</evidence>
<evidence type="ECO:0000256" key="6">
    <source>
        <dbReference type="ARBA" id="ARBA00022932"/>
    </source>
</evidence>
<dbReference type="PROSITE" id="PS00522">
    <property type="entry name" value="DNA_POLYMERASE_X"/>
    <property type="match status" value="1"/>
</dbReference>
<feature type="compositionally biased region" description="Low complexity" evidence="11">
    <location>
        <begin position="214"/>
        <end position="223"/>
    </location>
</feature>
<keyword evidence="8" id="KW-0456">Lyase</keyword>
<evidence type="ECO:0000256" key="4">
    <source>
        <dbReference type="ARBA" id="ARBA00022695"/>
    </source>
</evidence>
<dbReference type="CDD" id="cd00141">
    <property type="entry name" value="NT_POLXc"/>
    <property type="match status" value="1"/>
</dbReference>
<dbReference type="InterPro" id="IPR002008">
    <property type="entry name" value="DNA_pol_X_beta-like"/>
</dbReference>
<dbReference type="SUPFAM" id="SSF52113">
    <property type="entry name" value="BRCT domain"/>
    <property type="match status" value="1"/>
</dbReference>
<dbReference type="SUPFAM" id="SSF81301">
    <property type="entry name" value="Nucleotidyltransferase"/>
    <property type="match status" value="1"/>
</dbReference>
<evidence type="ECO:0000256" key="11">
    <source>
        <dbReference type="SAM" id="MobiDB-lite"/>
    </source>
</evidence>
<dbReference type="Proteomes" id="UP001562354">
    <property type="component" value="Unassembled WGS sequence"/>
</dbReference>
<keyword evidence="14" id="KW-1185">Reference proteome</keyword>
<dbReference type="PANTHER" id="PTHR11276:SF29">
    <property type="entry name" value="DNA POLYMERASE TYPE-X FAMILY PROTEIN POL4"/>
    <property type="match status" value="1"/>
</dbReference>
<keyword evidence="4 10" id="KW-0548">Nucleotidyltransferase</keyword>
<keyword evidence="3 10" id="KW-0808">Transferase</keyword>
<dbReference type="Gene3D" id="3.30.460.10">
    <property type="entry name" value="Beta Polymerase, domain 2"/>
    <property type="match status" value="1"/>
</dbReference>
<dbReference type="InterPro" id="IPR001357">
    <property type="entry name" value="BRCT_dom"/>
</dbReference>
<evidence type="ECO:0000256" key="8">
    <source>
        <dbReference type="ARBA" id="ARBA00023239"/>
    </source>
</evidence>
<sequence>MDSSPSTLKSSFGGGLELSSLPPIFISKTHLDRDDLHDLEDQLVEAGGNLTYDITEAKIILSKAERKRRIELDLRSVGLWTEQVTSTHEGRPLPDDVDLSEPPTKRQKLFNAAYMDLNEGIKVIKVQWFENCLKANTLLPVEDYVTYEGRTIQRPESREPATGVGSLAPLSIGHTKETSPKSILERAKRDAPARSSLSHGHHAQAHRGGGSGGTSYSHGGSSSNDKTKYAHLLHQTTSEYEGDTSDDLPDMPEWVKSGIKYACQRLTPPNPPNQDFIDELTKIKLARLLTNDEIGVRAYSSSIAAIASYPYRISNPREILLIPGCDIKIANLYIEFVNSGRIKAADDAEHNEELQILRLFYNIWGVGAFTAREFFYDRGWRELDDIVEFGWSALSRVQQIGVKYYSEFLSPIPRKEVEDIAAIIHRHAVQVRDSRIQSLVVGGYRRGKSECGDVDIVVSHPEEKETLHIVNDIVASLEDEGWITHTLLLALTNSNREQQTLPIKTDGAGGGFDTLDKALVVWQDPHRPTKDADLAANPKAKNPNIHRRVDIIISPWRTVGCAVAGWSGGTTFQRDLRRYAKNVKGWKFDSSGVRDRGTGKVVDVEGYDDDGKTRATTMEEAERRVFAGFGLQYREPWERCTG</sequence>
<dbReference type="InterPro" id="IPR019843">
    <property type="entry name" value="DNA_pol-X_BS"/>
</dbReference>
<evidence type="ECO:0000256" key="1">
    <source>
        <dbReference type="ARBA" id="ARBA00001936"/>
    </source>
</evidence>
<dbReference type="InterPro" id="IPR018944">
    <property type="entry name" value="DNA_pol_lambd_fingers_domain"/>
</dbReference>
<comment type="cofactor">
    <cofactor evidence="1">
        <name>Mn(2+)</name>
        <dbReference type="ChEBI" id="CHEBI:29035"/>
    </cofactor>
</comment>
<comment type="caution">
    <text evidence="13">The sequence shown here is derived from an EMBL/GenBank/DDBJ whole genome shotgun (WGS) entry which is preliminary data.</text>
</comment>
<dbReference type="Gene3D" id="1.10.150.20">
    <property type="entry name" value="5' to 3' exonuclease, C-terminal subdomain"/>
    <property type="match status" value="1"/>
</dbReference>
<dbReference type="InterPro" id="IPR022312">
    <property type="entry name" value="DNA_pol_X"/>
</dbReference>
<evidence type="ECO:0000313" key="14">
    <source>
        <dbReference type="Proteomes" id="UP001562354"/>
    </source>
</evidence>
<dbReference type="PRINTS" id="PR00870">
    <property type="entry name" value="DNAPOLXBETA"/>
</dbReference>
<protein>
    <recommendedName>
        <fullName evidence="10">DNA polymerase</fullName>
        <ecNumber evidence="10">2.7.7.7</ecNumber>
    </recommendedName>
</protein>
<dbReference type="EMBL" id="JBFMKM010000013">
    <property type="protein sequence ID" value="KAL1301561.1"/>
    <property type="molecule type" value="Genomic_DNA"/>
</dbReference>
<gene>
    <name evidence="13" type="ORF">AAFC00_005798</name>
</gene>
<comment type="function">
    <text evidence="10">DNA polymerase that functions in several pathways of DNA repair. Involved in base excision repair (BER) responsible for repair of lesions that give rise to abasic (AP) sites in DNA. Also contributes to DNA double-strand break repair by non-homologous end joining and homologous recombination. Has both template-dependent and template-independent (terminal transferase) DNA polymerase activities. Has also a 5'-deoxyribose-5-phosphate lyase (dRP lyase) activity.</text>
</comment>
<organism evidence="13 14">
    <name type="scientific">Neodothiora populina</name>
    <dbReference type="NCBI Taxonomy" id="2781224"/>
    <lineage>
        <taxon>Eukaryota</taxon>
        <taxon>Fungi</taxon>
        <taxon>Dikarya</taxon>
        <taxon>Ascomycota</taxon>
        <taxon>Pezizomycotina</taxon>
        <taxon>Dothideomycetes</taxon>
        <taxon>Dothideomycetidae</taxon>
        <taxon>Dothideales</taxon>
        <taxon>Dothioraceae</taxon>
        <taxon>Neodothiora</taxon>
    </lineage>
</organism>
<evidence type="ECO:0000256" key="3">
    <source>
        <dbReference type="ARBA" id="ARBA00022679"/>
    </source>
</evidence>
<dbReference type="InterPro" id="IPR043519">
    <property type="entry name" value="NT_sf"/>
</dbReference>
<keyword evidence="5 10" id="KW-0227">DNA damage</keyword>
<comment type="subcellular location">
    <subcellularLocation>
        <location evidence="10">Nucleus</location>
    </subcellularLocation>
</comment>
<dbReference type="InterPro" id="IPR037160">
    <property type="entry name" value="DNA_Pol_thumb_sf"/>
</dbReference>
<dbReference type="InterPro" id="IPR027421">
    <property type="entry name" value="DNA_pol_lamdba_lyase_dom_sf"/>
</dbReference>